<evidence type="ECO:0008006" key="7">
    <source>
        <dbReference type="Google" id="ProtNLM"/>
    </source>
</evidence>
<accession>A0A9P8ACV3</accession>
<keyword evidence="6" id="KW-1185">Reference proteome</keyword>
<dbReference type="GO" id="GO:0030729">
    <property type="term" value="F:acetoacetate-CoA ligase activity"/>
    <property type="evidence" value="ECO:0007669"/>
    <property type="project" value="TreeGrafter"/>
</dbReference>
<feature type="region of interest" description="Disordered" evidence="2">
    <location>
        <begin position="1"/>
        <end position="21"/>
    </location>
</feature>
<evidence type="ECO:0000313" key="5">
    <source>
        <dbReference type="EMBL" id="KAG7096942.1"/>
    </source>
</evidence>
<feature type="domain" description="Acetyl-coenzyme A synthetase N-terminal" evidence="4">
    <location>
        <begin position="49"/>
        <end position="105"/>
    </location>
</feature>
<dbReference type="SUPFAM" id="SSF56801">
    <property type="entry name" value="Acetyl-CoA synthetase-like"/>
    <property type="match status" value="1"/>
</dbReference>
<dbReference type="KEGG" id="more:E1B28_004340"/>
<dbReference type="InterPro" id="IPR042099">
    <property type="entry name" value="ANL_N_sf"/>
</dbReference>
<protein>
    <recommendedName>
        <fullName evidence="7">Acetoacetyl-CoA synthetase</fullName>
    </recommendedName>
</protein>
<dbReference type="PANTHER" id="PTHR42921:SF1">
    <property type="entry name" value="ACETOACETYL-COA SYNTHETASE"/>
    <property type="match status" value="1"/>
</dbReference>
<dbReference type="Proteomes" id="UP001049176">
    <property type="component" value="Chromosome 2"/>
</dbReference>
<dbReference type="RefSeq" id="XP_043013412.1">
    <property type="nucleotide sequence ID" value="XM_043148810.1"/>
</dbReference>
<dbReference type="Pfam" id="PF00501">
    <property type="entry name" value="AMP-binding"/>
    <property type="match status" value="1"/>
</dbReference>
<dbReference type="PANTHER" id="PTHR42921">
    <property type="entry name" value="ACETOACETYL-COA SYNTHETASE"/>
    <property type="match status" value="1"/>
</dbReference>
<dbReference type="Pfam" id="PF16177">
    <property type="entry name" value="ACAS_N"/>
    <property type="match status" value="1"/>
</dbReference>
<proteinExistence type="inferred from homology"/>
<evidence type="ECO:0000313" key="6">
    <source>
        <dbReference type="Proteomes" id="UP001049176"/>
    </source>
</evidence>
<evidence type="ECO:0000256" key="2">
    <source>
        <dbReference type="SAM" id="MobiDB-lite"/>
    </source>
</evidence>
<dbReference type="EMBL" id="CM032182">
    <property type="protein sequence ID" value="KAG7096942.1"/>
    <property type="molecule type" value="Genomic_DNA"/>
</dbReference>
<feature type="domain" description="AMP-dependent synthetase/ligase" evidence="3">
    <location>
        <begin position="132"/>
        <end position="312"/>
    </location>
</feature>
<dbReference type="InterPro" id="IPR000873">
    <property type="entry name" value="AMP-dep_synth/lig_dom"/>
</dbReference>
<organism evidence="5 6">
    <name type="scientific">Marasmius oreades</name>
    <name type="common">fairy-ring Marasmius</name>
    <dbReference type="NCBI Taxonomy" id="181124"/>
    <lineage>
        <taxon>Eukaryota</taxon>
        <taxon>Fungi</taxon>
        <taxon>Dikarya</taxon>
        <taxon>Basidiomycota</taxon>
        <taxon>Agaricomycotina</taxon>
        <taxon>Agaricomycetes</taxon>
        <taxon>Agaricomycetidae</taxon>
        <taxon>Agaricales</taxon>
        <taxon>Marasmiineae</taxon>
        <taxon>Marasmiaceae</taxon>
        <taxon>Marasmius</taxon>
    </lineage>
</organism>
<dbReference type="OrthoDB" id="10253869at2759"/>
<reference evidence="5" key="1">
    <citation type="journal article" date="2021" name="Genome Biol. Evol.">
        <title>The assembled and annotated genome of the fairy-ring fungus Marasmius oreades.</title>
        <authorList>
            <person name="Hiltunen M."/>
            <person name="Ament-Velasquez S.L."/>
            <person name="Johannesson H."/>
        </authorList>
    </citation>
    <scope>NUCLEOTIDE SEQUENCE</scope>
    <source>
        <strain evidence="5">03SP1</strain>
    </source>
</reference>
<dbReference type="InterPro" id="IPR032387">
    <property type="entry name" value="ACAS_N"/>
</dbReference>
<comment type="similarity">
    <text evidence="1">Belongs to the ATP-dependent AMP-binding enzyme family.</text>
</comment>
<name>A0A9P8ACV3_9AGAR</name>
<comment type="caution">
    <text evidence="5">The sequence shown here is derived from an EMBL/GenBank/DDBJ whole genome shotgun (WGS) entry which is preliminary data.</text>
</comment>
<evidence type="ECO:0000256" key="1">
    <source>
        <dbReference type="ARBA" id="ARBA00006432"/>
    </source>
</evidence>
<gene>
    <name evidence="5" type="ORF">E1B28_004340</name>
</gene>
<evidence type="ECO:0000259" key="4">
    <source>
        <dbReference type="Pfam" id="PF16177"/>
    </source>
</evidence>
<sequence>MVTLSTAPQAPRSPSGIISPLYQPPKSGTACHQFLNRVNAKYGLSLASYDSLYRWSTTSIGDFWETVWEETQIIGHMGNHVVDRDATPSDNPVWFADARLNWAENMLRCRSHTRIALIQATEPIHDHLAPPLRSCSYGELYESVKHLVSALLLGGFKSGDRAASYSSNCIENVVACLATTALGGIWVSAAADFGPEGVLERFQQVQPTFIFAVDAVVYNAKVHDHTGKVTSLLSSLNDVSALKPKVIIIHTIPNPHPEARNGWKNDWVSWEDFIKSGQEARLGHDDTGEIKWARQSFDHPLWVLFSSGTTGR</sequence>
<evidence type="ECO:0000259" key="3">
    <source>
        <dbReference type="Pfam" id="PF00501"/>
    </source>
</evidence>
<dbReference type="AlphaFoldDB" id="A0A9P8ACV3"/>
<dbReference type="GeneID" id="66073416"/>
<dbReference type="Gene3D" id="3.40.50.12780">
    <property type="entry name" value="N-terminal domain of ligase-like"/>
    <property type="match status" value="1"/>
</dbReference>